<evidence type="ECO:0000256" key="1">
    <source>
        <dbReference type="ARBA" id="ARBA00023002"/>
    </source>
</evidence>
<evidence type="ECO:0000313" key="3">
    <source>
        <dbReference type="EMBL" id="VDM38445.1"/>
    </source>
</evidence>
<organism evidence="4 5">
    <name type="scientific">Toxocara canis</name>
    <name type="common">Canine roundworm</name>
    <dbReference type="NCBI Taxonomy" id="6265"/>
    <lineage>
        <taxon>Eukaryota</taxon>
        <taxon>Metazoa</taxon>
        <taxon>Ecdysozoa</taxon>
        <taxon>Nematoda</taxon>
        <taxon>Chromadorea</taxon>
        <taxon>Rhabditida</taxon>
        <taxon>Spirurina</taxon>
        <taxon>Ascaridomorpha</taxon>
        <taxon>Ascaridoidea</taxon>
        <taxon>Toxocaridae</taxon>
        <taxon>Toxocara</taxon>
    </lineage>
</organism>
<dbReference type="SUPFAM" id="SSF51735">
    <property type="entry name" value="NAD(P)-binding Rossmann-fold domains"/>
    <property type="match status" value="1"/>
</dbReference>
<name>A0A183UF54_TOXCA</name>
<dbReference type="InterPro" id="IPR036291">
    <property type="entry name" value="NAD(P)-bd_dom_sf"/>
</dbReference>
<reference evidence="3 4" key="2">
    <citation type="submission" date="2018-11" db="EMBL/GenBank/DDBJ databases">
        <authorList>
            <consortium name="Pathogen Informatics"/>
        </authorList>
    </citation>
    <scope>NUCLEOTIDE SEQUENCE [LARGE SCALE GENOMIC DNA]</scope>
</reference>
<reference evidence="5" key="1">
    <citation type="submission" date="2016-06" db="UniProtKB">
        <authorList>
            <consortium name="WormBaseParasite"/>
        </authorList>
    </citation>
    <scope>IDENTIFICATION</scope>
</reference>
<dbReference type="PRINTS" id="PR00081">
    <property type="entry name" value="GDHRDH"/>
</dbReference>
<dbReference type="PANTHER" id="PTHR43157">
    <property type="entry name" value="PHOSPHATIDYLINOSITOL-GLYCAN BIOSYNTHESIS CLASS F PROTEIN-RELATED"/>
    <property type="match status" value="1"/>
</dbReference>
<feature type="region of interest" description="Disordered" evidence="2">
    <location>
        <begin position="1"/>
        <end position="32"/>
    </location>
</feature>
<dbReference type="Proteomes" id="UP000050794">
    <property type="component" value="Unassembled WGS sequence"/>
</dbReference>
<evidence type="ECO:0000256" key="2">
    <source>
        <dbReference type="SAM" id="MobiDB-lite"/>
    </source>
</evidence>
<proteinExistence type="predicted"/>
<evidence type="ECO:0000313" key="4">
    <source>
        <dbReference type="Proteomes" id="UP000050794"/>
    </source>
</evidence>
<dbReference type="EMBL" id="UYWY01019620">
    <property type="protein sequence ID" value="VDM38445.1"/>
    <property type="molecule type" value="Genomic_DNA"/>
</dbReference>
<keyword evidence="4" id="KW-1185">Reference proteome</keyword>
<keyword evidence="1" id="KW-0560">Oxidoreductase</keyword>
<sequence length="381" mass="42808">MKNLRSDSSRQLFSDDLARRQNRSSALSAERESRSPDVELVDARVRTVLELVGPEPDYFMDTSTVVPIAAAFPVIYYLLKCVLRTLVKSLQAKGGEKAEEKASAIGKTALVTSATTAVSIGAVKELNAKGAVVYMLCKDLQRGQELGCDPTRLILKVLNVEDFNAVREFADDFQKEVDRLDILINNKGLIFRPESDVETTSSHNRELGHFLLTELMLPLIRRSKQGHIVVVSSRLSDEQFADSQESNRTQSTASYLRTEQANLMYVRELRRRLREEDRSCSVLVSTCHPQALYEDVHGSVLKSESCLAKIKRSFLWFCTKTITDGVQASLFAVMSRAVSKFCAMLFRDPNKAKPYVPDSTVSRYIYEESMRAVGLKMPTRS</sequence>
<dbReference type="Pfam" id="PF00106">
    <property type="entry name" value="adh_short"/>
    <property type="match status" value="1"/>
</dbReference>
<dbReference type="GO" id="GO:0016491">
    <property type="term" value="F:oxidoreductase activity"/>
    <property type="evidence" value="ECO:0007669"/>
    <property type="project" value="UniProtKB-KW"/>
</dbReference>
<dbReference type="WBParaSite" id="TCNE_0000712401-mRNA-1">
    <property type="protein sequence ID" value="TCNE_0000712401-mRNA-1"/>
    <property type="gene ID" value="TCNE_0000712401"/>
</dbReference>
<dbReference type="InterPro" id="IPR002347">
    <property type="entry name" value="SDR_fam"/>
</dbReference>
<gene>
    <name evidence="3" type="ORF">TCNE_LOCUS7124</name>
</gene>
<dbReference type="AlphaFoldDB" id="A0A183UF54"/>
<evidence type="ECO:0000313" key="5">
    <source>
        <dbReference type="WBParaSite" id="TCNE_0000712401-mRNA-1"/>
    </source>
</evidence>
<dbReference type="Gene3D" id="3.40.50.720">
    <property type="entry name" value="NAD(P)-binding Rossmann-like Domain"/>
    <property type="match status" value="1"/>
</dbReference>
<accession>A0A183UF54</accession>
<dbReference type="PANTHER" id="PTHR43157:SF31">
    <property type="entry name" value="PHOSPHATIDYLINOSITOL-GLYCAN BIOSYNTHESIS CLASS F PROTEIN"/>
    <property type="match status" value="1"/>
</dbReference>
<protein>
    <submittedName>
        <fullName evidence="5">Retinol dehydrogenase 14</fullName>
    </submittedName>
</protein>